<keyword evidence="3" id="KW-1185">Reference proteome</keyword>
<evidence type="ECO:0000256" key="1">
    <source>
        <dbReference type="SAM" id="SignalP"/>
    </source>
</evidence>
<gene>
    <name evidence="2" type="ORF">C8N42_10452</name>
</gene>
<protein>
    <submittedName>
        <fullName evidence="2">PilJ/NarX-like methyl-accepting chemotaxis transducer</fullName>
    </submittedName>
</protein>
<organism evidence="2 3">
    <name type="scientific">Celeribacter persicus</name>
    <dbReference type="NCBI Taxonomy" id="1651082"/>
    <lineage>
        <taxon>Bacteria</taxon>
        <taxon>Pseudomonadati</taxon>
        <taxon>Pseudomonadota</taxon>
        <taxon>Alphaproteobacteria</taxon>
        <taxon>Rhodobacterales</taxon>
        <taxon>Roseobacteraceae</taxon>
        <taxon>Celeribacter</taxon>
    </lineage>
</organism>
<dbReference type="Proteomes" id="UP000244077">
    <property type="component" value="Unassembled WGS sequence"/>
</dbReference>
<name>A0A2T5HSB5_9RHOB</name>
<feature type="signal peptide" evidence="1">
    <location>
        <begin position="1"/>
        <end position="24"/>
    </location>
</feature>
<dbReference type="EMBL" id="QAOH01000004">
    <property type="protein sequence ID" value="PTQ74408.1"/>
    <property type="molecule type" value="Genomic_DNA"/>
</dbReference>
<dbReference type="OrthoDB" id="7876041at2"/>
<dbReference type="AlphaFoldDB" id="A0A2T5HSB5"/>
<dbReference type="RefSeq" id="WP_107815753.1">
    <property type="nucleotide sequence ID" value="NZ_QAOH01000004.1"/>
</dbReference>
<accession>A0A2T5HSB5</accession>
<evidence type="ECO:0000313" key="2">
    <source>
        <dbReference type="EMBL" id="PTQ74408.1"/>
    </source>
</evidence>
<feature type="chain" id="PRO_5015538485" evidence="1">
    <location>
        <begin position="25"/>
        <end position="297"/>
    </location>
</feature>
<reference evidence="2 3" key="1">
    <citation type="submission" date="2018-04" db="EMBL/GenBank/DDBJ databases">
        <title>Genomic Encyclopedia of Archaeal and Bacterial Type Strains, Phase II (KMG-II): from individual species to whole genera.</title>
        <authorList>
            <person name="Goeker M."/>
        </authorList>
    </citation>
    <scope>NUCLEOTIDE SEQUENCE [LARGE SCALE GENOMIC DNA]</scope>
    <source>
        <strain evidence="2 3">DSM 100434</strain>
    </source>
</reference>
<comment type="caution">
    <text evidence="2">The sequence shown here is derived from an EMBL/GenBank/DDBJ whole genome shotgun (WGS) entry which is preliminary data.</text>
</comment>
<keyword evidence="1" id="KW-0732">Signal</keyword>
<evidence type="ECO:0000313" key="3">
    <source>
        <dbReference type="Proteomes" id="UP000244077"/>
    </source>
</evidence>
<sequence>MRALLPFLLSLLLSLPLLPGAGLADSDSATGYDRQIQLIGRQSSLGHRLVRSMCFAQAGIDTPRNLRVIEESRTEIQAALQTLLEGDPSQNITPIQNNNIRTQLGSLELVWKALDQKAVAFLNGTAMSDEEVMKLTLKADSLEKLWRNVSQSLELKTSVDSTPENLARARIIVTSTDQNRLLQQAGKEACLIHLSGGGVQTERHVQSLNTALATFDHNIFDLTFVRSAAVDAPPQPEAMEQALFDTWQTWVGLKSLFQGVTHPMDAVSLDMLLPEISFTIEYLDQDLQNTLDVFLSL</sequence>
<proteinExistence type="predicted"/>